<gene>
    <name evidence="4" type="ORF">MSBRW_3607</name>
</gene>
<dbReference type="GeneID" id="24825244"/>
<feature type="domain" description="Glycosyltransferase 2-like" evidence="3">
    <location>
        <begin position="22"/>
        <end position="170"/>
    </location>
</feature>
<evidence type="ECO:0000259" key="3">
    <source>
        <dbReference type="Pfam" id="PF00535"/>
    </source>
</evidence>
<name>A0A0E3QRA8_METBA</name>
<keyword evidence="1" id="KW-0328">Glycosyltransferase</keyword>
<dbReference type="HOGENOM" id="CLU_076334_0_0_2"/>
<dbReference type="Gene3D" id="3.90.550.10">
    <property type="entry name" value="Spore Coat Polysaccharide Biosynthesis Protein SpsA, Chain A"/>
    <property type="match status" value="1"/>
</dbReference>
<dbReference type="InterPro" id="IPR029044">
    <property type="entry name" value="Nucleotide-diphossugar_trans"/>
</dbReference>
<dbReference type="GO" id="GO:0016757">
    <property type="term" value="F:glycosyltransferase activity"/>
    <property type="evidence" value="ECO:0007669"/>
    <property type="project" value="UniProtKB-KW"/>
</dbReference>
<dbReference type="RefSeq" id="WP_011306131.1">
    <property type="nucleotide sequence ID" value="NZ_CP009526.1"/>
</dbReference>
<dbReference type="Pfam" id="PF00535">
    <property type="entry name" value="Glycos_transf_2"/>
    <property type="match status" value="1"/>
</dbReference>
<sequence>MEKKSTGGGQIGAELKGKYLLVTPAKNEEQNLPEVSKAVIEQELKPELWIIVDDGSTDETPSILEGLRSNWPWIRSIRLPPRPRDITFHYSYVCKQGFDYALEYCRENNIEFEYIGLLDADTVLEENYFGKLLAEFKKDNSLGIVSGGVYYDTNGKLSLEVTAKNLPRGTGRIWKKECFFETGGYQVEPSPDSISNIKALLRGWRLMQYTEAVQVQKRKTSAANGLWNGYLKNGWMAYYLGKNYFMTLLNVFHLSLKSPYYTGIAYCWGYFGSVIKRENKIQDPEVRAYYRNQGFGGLLSRISSNFDQNSRNVKEKKQ</sequence>
<proteinExistence type="predicted"/>
<organism evidence="4 5">
    <name type="scientific">Methanosarcina barkeri str. Wiesmoor</name>
    <dbReference type="NCBI Taxonomy" id="1434109"/>
    <lineage>
        <taxon>Archaea</taxon>
        <taxon>Methanobacteriati</taxon>
        <taxon>Methanobacteriota</taxon>
        <taxon>Stenosarchaea group</taxon>
        <taxon>Methanomicrobia</taxon>
        <taxon>Methanosarcinales</taxon>
        <taxon>Methanosarcinaceae</taxon>
        <taxon>Methanosarcina</taxon>
    </lineage>
</organism>
<dbReference type="InterPro" id="IPR001173">
    <property type="entry name" value="Glyco_trans_2-like"/>
</dbReference>
<dbReference type="PATRIC" id="fig|1434109.4.peg.4663"/>
<keyword evidence="2 4" id="KW-0808">Transferase</keyword>
<dbReference type="PANTHER" id="PTHR43630:SF1">
    <property type="entry name" value="POLY-BETA-1,6-N-ACETYL-D-GLUCOSAMINE SYNTHASE"/>
    <property type="match status" value="1"/>
</dbReference>
<accession>A0A0E3QRA8</accession>
<dbReference type="KEGG" id="mbw:MSBRW_3607"/>
<dbReference type="Proteomes" id="UP000033038">
    <property type="component" value="Chromosome"/>
</dbReference>
<dbReference type="EMBL" id="CP009526">
    <property type="protein sequence ID" value="AKB52860.1"/>
    <property type="molecule type" value="Genomic_DNA"/>
</dbReference>
<dbReference type="PANTHER" id="PTHR43630">
    <property type="entry name" value="POLY-BETA-1,6-N-ACETYL-D-GLUCOSAMINE SYNTHASE"/>
    <property type="match status" value="1"/>
</dbReference>
<protein>
    <submittedName>
        <fullName evidence="4">Glycosyltransferase</fullName>
    </submittedName>
</protein>
<evidence type="ECO:0000313" key="4">
    <source>
        <dbReference type="EMBL" id="AKB52860.1"/>
    </source>
</evidence>
<evidence type="ECO:0000313" key="5">
    <source>
        <dbReference type="Proteomes" id="UP000033038"/>
    </source>
</evidence>
<evidence type="ECO:0000256" key="2">
    <source>
        <dbReference type="ARBA" id="ARBA00022679"/>
    </source>
</evidence>
<evidence type="ECO:0000256" key="1">
    <source>
        <dbReference type="ARBA" id="ARBA00022676"/>
    </source>
</evidence>
<dbReference type="AlphaFoldDB" id="A0A0E3QRA8"/>
<dbReference type="CDD" id="cd00761">
    <property type="entry name" value="Glyco_tranf_GTA_type"/>
    <property type="match status" value="1"/>
</dbReference>
<dbReference type="SUPFAM" id="SSF53448">
    <property type="entry name" value="Nucleotide-diphospho-sugar transferases"/>
    <property type="match status" value="1"/>
</dbReference>
<reference evidence="4 5" key="1">
    <citation type="submission" date="2014-07" db="EMBL/GenBank/DDBJ databases">
        <title>Methanogenic archaea and the global carbon cycle.</title>
        <authorList>
            <person name="Henriksen J.R."/>
            <person name="Luke J."/>
            <person name="Reinhart S."/>
            <person name="Benedict M.N."/>
            <person name="Youngblut N.D."/>
            <person name="Metcalf M.E."/>
            <person name="Whitaker R.J."/>
            <person name="Metcalf W.W."/>
        </authorList>
    </citation>
    <scope>NUCLEOTIDE SEQUENCE [LARGE SCALE GENOMIC DNA]</scope>
    <source>
        <strain evidence="4 5">Wiesmoor</strain>
    </source>
</reference>